<dbReference type="GO" id="GO:0005506">
    <property type="term" value="F:iron ion binding"/>
    <property type="evidence" value="ECO:0007669"/>
    <property type="project" value="InterPro"/>
</dbReference>
<accession>A0A4P7HKS9</accession>
<dbReference type="SUPFAM" id="SSF56003">
    <property type="entry name" value="Molybdenum cofactor-binding domain"/>
    <property type="match status" value="1"/>
</dbReference>
<reference evidence="4" key="1">
    <citation type="submission" date="2019-03" db="EMBL/GenBank/DDBJ databases">
        <authorList>
            <person name="Li J."/>
        </authorList>
    </citation>
    <scope>NUCLEOTIDE SEQUENCE [LARGE SCALE GENOMIC DNA]</scope>
    <source>
        <strain evidence="4">2251</strain>
    </source>
</reference>
<dbReference type="AlphaFoldDB" id="A0A4P7HKS9"/>
<dbReference type="RefSeq" id="WP_135313085.1">
    <property type="nucleotide sequence ID" value="NZ_CP038439.1"/>
</dbReference>
<dbReference type="EMBL" id="CP038439">
    <property type="protein sequence ID" value="QBX34798.1"/>
    <property type="molecule type" value="Genomic_DNA"/>
</dbReference>
<dbReference type="Gene3D" id="3.30.365.10">
    <property type="entry name" value="Aldehyde oxidase/xanthine dehydrogenase, molybdopterin binding domain"/>
    <property type="match status" value="4"/>
</dbReference>
<organism evidence="3 4">
    <name type="scientific">Paracoccus liaowanqingii</name>
    <dbReference type="NCBI Taxonomy" id="2560053"/>
    <lineage>
        <taxon>Bacteria</taxon>
        <taxon>Pseudomonadati</taxon>
        <taxon>Pseudomonadota</taxon>
        <taxon>Alphaproteobacteria</taxon>
        <taxon>Rhodobacterales</taxon>
        <taxon>Paracoccaceae</taxon>
        <taxon>Paracoccus</taxon>
    </lineage>
</organism>
<sequence>MTMSDTYDTPDTRDMLDRTRQGVIGKPLDRPEGGLKVAGQATYAAEYAREGCAEGVLVGATISTGRATAIHKDEVLAMPGVLGVYAAPQMLRRPAQGTAGEAPLQDPSRVDYPLQPVALVVAETFEQATTAAKALRIDYDDASTSARFLPTHETAEAAKEPVTAGDLEAALRDAAHVIDANFTTPGHASAAMEPHAAIAEWDGDDLTLWGSLQMIAFNVAELADSLGIDPEHVRILSPYVGGGFGSKLGISHEAVAASLAARELGRPVRVVMSRQQVFQSIMRRSETVQRIRLGAGADGRLTAFGHEALVSNLPEESFSEPVTQASEFLYAGDNRLLAVRKSDITRLTAGSVRAPGEAVGMQALEVAMDELAIALDMDPVELRKRNLPETVPGEGTPYSSRRLVESLDAGAAAFGWDQRSPTPCARREGEWWIGMGMSSAARVNILAKAEARVTLTAQGHVVVETDHTDIGTGSYAIFGQIAAEMLGQPIERTTVKLGDSLLPAGSGSGGSWGASSTGSAVFYACEAIRATLAQALGCSADDLILQDGKAWAEGVEARPVTDLLTEDLTRTGRIEPGELMEKVNQSTYGAFFCEVAVNAFTGETRLRRMTGAFGFGRVLNAKTARSQCIGGMVWGIGSALTEELSFDTRDGHLVNHDLAEYHVPVHADIPPMEVILLEERDADASPLQSKGVGELGICGAAGAIANAIYNACGVRLRDFPMTPDKLLADLPDPFAPAA</sequence>
<dbReference type="InterPro" id="IPR016208">
    <property type="entry name" value="Ald_Oxase/xanthine_DH-like"/>
</dbReference>
<dbReference type="InterPro" id="IPR036856">
    <property type="entry name" value="Ald_Oxase/Xan_DH_a/b_sf"/>
</dbReference>
<evidence type="ECO:0000313" key="3">
    <source>
        <dbReference type="EMBL" id="QBX34798.1"/>
    </source>
</evidence>
<dbReference type="Pfam" id="PF02738">
    <property type="entry name" value="MoCoBD_1"/>
    <property type="match status" value="1"/>
</dbReference>
<name>A0A4P7HKS9_9RHOB</name>
<evidence type="ECO:0000259" key="2">
    <source>
        <dbReference type="SMART" id="SM01008"/>
    </source>
</evidence>
<dbReference type="InterPro" id="IPR037165">
    <property type="entry name" value="AldOxase/xan_DH_Mopterin-bd_sf"/>
</dbReference>
<dbReference type="PANTHER" id="PTHR11908:SF123">
    <property type="entry name" value="ALDEHYDE OXIDOREDUCTASE MOLYBDENUM-BINDING SUBUNIT PAOC"/>
    <property type="match status" value="1"/>
</dbReference>
<dbReference type="SUPFAM" id="SSF54665">
    <property type="entry name" value="CO dehydrogenase molybdoprotein N-domain-like"/>
    <property type="match status" value="1"/>
</dbReference>
<dbReference type="InterPro" id="IPR046867">
    <property type="entry name" value="AldOxase/xan_DH_MoCoBD2"/>
</dbReference>
<dbReference type="KEGG" id="plia:E4191_08800"/>
<dbReference type="Pfam" id="PF20256">
    <property type="entry name" value="MoCoBD_2"/>
    <property type="match status" value="1"/>
</dbReference>
<feature type="domain" description="Aldehyde oxidase/xanthine dehydrogenase a/b hammerhead" evidence="2">
    <location>
        <begin position="38"/>
        <end position="143"/>
    </location>
</feature>
<protein>
    <submittedName>
        <fullName evidence="3">Xanthine dehydrogenase family protein molybdopterin-binding subunit</fullName>
    </submittedName>
</protein>
<gene>
    <name evidence="3" type="ORF">E4191_08800</name>
</gene>
<dbReference type="Gene3D" id="3.90.1170.50">
    <property type="entry name" value="Aldehyde oxidase/xanthine dehydrogenase, a/b hammerhead"/>
    <property type="match status" value="1"/>
</dbReference>
<feature type="region of interest" description="Disordered" evidence="1">
    <location>
        <begin position="1"/>
        <end position="31"/>
    </location>
</feature>
<evidence type="ECO:0000256" key="1">
    <source>
        <dbReference type="SAM" id="MobiDB-lite"/>
    </source>
</evidence>
<proteinExistence type="predicted"/>
<dbReference type="SMART" id="SM01008">
    <property type="entry name" value="Ald_Xan_dh_C"/>
    <property type="match status" value="1"/>
</dbReference>
<feature type="compositionally biased region" description="Basic and acidic residues" evidence="1">
    <location>
        <begin position="10"/>
        <end position="20"/>
    </location>
</feature>
<dbReference type="PANTHER" id="PTHR11908">
    <property type="entry name" value="XANTHINE DEHYDROGENASE"/>
    <property type="match status" value="1"/>
</dbReference>
<evidence type="ECO:0000313" key="4">
    <source>
        <dbReference type="Proteomes" id="UP000296374"/>
    </source>
</evidence>
<dbReference type="Pfam" id="PF01315">
    <property type="entry name" value="Ald_Xan_dh_C"/>
    <property type="match status" value="1"/>
</dbReference>
<dbReference type="InterPro" id="IPR008274">
    <property type="entry name" value="AldOxase/xan_DH_MoCoBD1"/>
</dbReference>
<dbReference type="Proteomes" id="UP000296374">
    <property type="component" value="Chromosome"/>
</dbReference>
<dbReference type="InterPro" id="IPR000674">
    <property type="entry name" value="Ald_Oxase/Xan_DH_a/b"/>
</dbReference>
<dbReference type="GO" id="GO:0016491">
    <property type="term" value="F:oxidoreductase activity"/>
    <property type="evidence" value="ECO:0007669"/>
    <property type="project" value="InterPro"/>
</dbReference>